<protein>
    <submittedName>
        <fullName evidence="2">Uncharacterized protein</fullName>
    </submittedName>
</protein>
<feature type="chain" id="PRO_5025349728" evidence="1">
    <location>
        <begin position="32"/>
        <end position="366"/>
    </location>
</feature>
<organism evidence="2 3">
    <name type="scientific">Pontiella sulfatireligans</name>
    <dbReference type="NCBI Taxonomy" id="2750658"/>
    <lineage>
        <taxon>Bacteria</taxon>
        <taxon>Pseudomonadati</taxon>
        <taxon>Kiritimatiellota</taxon>
        <taxon>Kiritimatiellia</taxon>
        <taxon>Kiritimatiellales</taxon>
        <taxon>Pontiellaceae</taxon>
        <taxon>Pontiella</taxon>
    </lineage>
</organism>
<feature type="signal peptide" evidence="1">
    <location>
        <begin position="1"/>
        <end position="31"/>
    </location>
</feature>
<gene>
    <name evidence="2" type="ORF">SCARR_01014</name>
</gene>
<dbReference type="AlphaFoldDB" id="A0A6C2UFL5"/>
<proteinExistence type="predicted"/>
<dbReference type="RefSeq" id="WP_136060403.1">
    <property type="nucleotide sequence ID" value="NZ_CAAHFH010000001.1"/>
</dbReference>
<accession>A0A6C2UFL5</accession>
<evidence type="ECO:0000313" key="2">
    <source>
        <dbReference type="EMBL" id="VGO18960.1"/>
    </source>
</evidence>
<dbReference type="Proteomes" id="UP000346198">
    <property type="component" value="Unassembled WGS sequence"/>
</dbReference>
<evidence type="ECO:0000256" key="1">
    <source>
        <dbReference type="SAM" id="SignalP"/>
    </source>
</evidence>
<keyword evidence="3" id="KW-1185">Reference proteome</keyword>
<dbReference type="EMBL" id="CAAHFH010000001">
    <property type="protein sequence ID" value="VGO18960.1"/>
    <property type="molecule type" value="Genomic_DNA"/>
</dbReference>
<reference evidence="2 3" key="1">
    <citation type="submission" date="2019-04" db="EMBL/GenBank/DDBJ databases">
        <authorList>
            <person name="Van Vliet M D."/>
        </authorList>
    </citation>
    <scope>NUCLEOTIDE SEQUENCE [LARGE SCALE GENOMIC DNA]</scope>
    <source>
        <strain evidence="2 3">F21</strain>
    </source>
</reference>
<keyword evidence="1" id="KW-0732">Signal</keyword>
<name>A0A6C2UFL5_9BACT</name>
<evidence type="ECO:0000313" key="3">
    <source>
        <dbReference type="Proteomes" id="UP000346198"/>
    </source>
</evidence>
<sequence>MKTIKMNTQKKGRQLVYVFVAAVLLSMAASAEFDYIGQDDEPRVTDKLTPYELSVPSVRTTDRIGWSADGNNNDPDDWCATPVALCIIAASGYRDQLVHFSYNNRLDQFNTKKMRENNESTLGAATRFGLDTNLFYDLWASDTNTGKSPANALRPGHAASGVYPGYDAAFESAIQEVLASSETNRFFWIQAGPFEFAYRVLQEAVTHRGATAENLRNTILVSHSGVNEQSNKWRNEIDAISGNKRAAAGAQMCVEEYGVGFYFTGAQGRDRFGSKTNMEAWDFVAWMKDSDDEAFQWMHNRFVVFTDFFQNENPKNANRKGLDASDAGMAYTLLMGDYNGNLAKFSGVVSNCNWEASGTAPVASND</sequence>